<evidence type="ECO:0000313" key="2">
    <source>
        <dbReference type="EMBL" id="PHQ37648.1"/>
    </source>
</evidence>
<dbReference type="AlphaFoldDB" id="A0A2G1WF72"/>
<protein>
    <submittedName>
        <fullName evidence="2">Uncharacterized protein</fullName>
    </submittedName>
</protein>
<accession>A0A2G1WF72</accession>
<gene>
    <name evidence="2" type="ORF">DJ69_15595</name>
</gene>
<comment type="caution">
    <text evidence="2">The sequence shown here is derived from an EMBL/GenBank/DDBJ whole genome shotgun (WGS) entry which is preliminary data.</text>
</comment>
<dbReference type="InterPro" id="IPR055975">
    <property type="entry name" value="DUF7553"/>
</dbReference>
<organism evidence="2 3">
    <name type="scientific">Halorubrum persicum</name>
    <dbReference type="NCBI Taxonomy" id="1383844"/>
    <lineage>
        <taxon>Archaea</taxon>
        <taxon>Methanobacteriati</taxon>
        <taxon>Methanobacteriota</taxon>
        <taxon>Stenosarchaea group</taxon>
        <taxon>Halobacteria</taxon>
        <taxon>Halobacteriales</taxon>
        <taxon>Haloferacaceae</taxon>
        <taxon>Halorubrum</taxon>
    </lineage>
</organism>
<proteinExistence type="predicted"/>
<keyword evidence="3" id="KW-1185">Reference proteome</keyword>
<dbReference type="EMBL" id="NHOA01000147">
    <property type="protein sequence ID" value="PHQ37648.1"/>
    <property type="molecule type" value="Genomic_DNA"/>
</dbReference>
<evidence type="ECO:0000256" key="1">
    <source>
        <dbReference type="SAM" id="MobiDB-lite"/>
    </source>
</evidence>
<feature type="region of interest" description="Disordered" evidence="1">
    <location>
        <begin position="65"/>
        <end position="93"/>
    </location>
</feature>
<name>A0A2G1WF72_9EURY</name>
<dbReference type="Proteomes" id="UP000222824">
    <property type="component" value="Unassembled WGS sequence"/>
</dbReference>
<evidence type="ECO:0000313" key="3">
    <source>
        <dbReference type="Proteomes" id="UP000222824"/>
    </source>
</evidence>
<dbReference type="RefSeq" id="WP_099256474.1">
    <property type="nucleotide sequence ID" value="NZ_NHOA01000147.1"/>
</dbReference>
<dbReference type="OrthoDB" id="206274at2157"/>
<sequence length="93" mass="10491">MSKHFEDARYYLGRAAEHAKAGVKEELEPVEERVKSLVGIEAEEEAPEPSRLDRLQADLKQLEERAEGEAREAVASARERVAEYRGHDAAKTE</sequence>
<dbReference type="Pfam" id="PF24430">
    <property type="entry name" value="DUF7553"/>
    <property type="match status" value="1"/>
</dbReference>
<reference evidence="2 3" key="1">
    <citation type="journal article" date="2014" name="Front. Microbiol.">
        <title>Population and genomic analysis of the genus Halorubrum.</title>
        <authorList>
            <person name="Fullmer M.S."/>
            <person name="Soucy S.M."/>
            <person name="Swithers K.S."/>
            <person name="Makkay A.M."/>
            <person name="Wheeler R."/>
            <person name="Ventosa A."/>
            <person name="Gogarten J.P."/>
            <person name="Papke R.T."/>
        </authorList>
    </citation>
    <scope>NUCLEOTIDE SEQUENCE [LARGE SCALE GENOMIC DNA]</scope>
    <source>
        <strain evidence="2 3">C49</strain>
    </source>
</reference>